<dbReference type="AlphaFoldDB" id="A0A506U4J0"/>
<evidence type="ECO:0000256" key="1">
    <source>
        <dbReference type="ARBA" id="ARBA00005495"/>
    </source>
</evidence>
<accession>A0A506U4J0</accession>
<dbReference type="GO" id="GO:0046872">
    <property type="term" value="F:metal ion binding"/>
    <property type="evidence" value="ECO:0007669"/>
    <property type="project" value="UniProtKB-KW"/>
</dbReference>
<keyword evidence="3" id="KW-0862">Zinc</keyword>
<gene>
    <name evidence="6" type="ORF">FJU11_09170</name>
</gene>
<dbReference type="InterPro" id="IPR006913">
    <property type="entry name" value="CENP-V/GFA"/>
</dbReference>
<comment type="caution">
    <text evidence="6">The sequence shown here is derived from an EMBL/GenBank/DDBJ whole genome shotgun (WGS) entry which is preliminary data.</text>
</comment>
<proteinExistence type="inferred from homology"/>
<name>A0A506U4J0_9HYPH</name>
<evidence type="ECO:0000256" key="2">
    <source>
        <dbReference type="ARBA" id="ARBA00022723"/>
    </source>
</evidence>
<keyword evidence="2" id="KW-0479">Metal-binding</keyword>
<dbReference type="SUPFAM" id="SSF51316">
    <property type="entry name" value="Mss4-like"/>
    <property type="match status" value="1"/>
</dbReference>
<evidence type="ECO:0000256" key="3">
    <source>
        <dbReference type="ARBA" id="ARBA00022833"/>
    </source>
</evidence>
<sequence>MSARHEGGCRCGAVRLAAEGEALWRSWCHCVDCRKTTGAPASAFVGFRAEDMRFEGEAARTFREGPIERSFCGECGSPLSYRDDRLPGEIYVYLGVMDDPEAFPPTLHAFESQRLSFLHIADDLPRHDRFSIER</sequence>
<dbReference type="RefSeq" id="WP_141166743.1">
    <property type="nucleotide sequence ID" value="NZ_VHLH01000014.1"/>
</dbReference>
<dbReference type="Gene3D" id="3.90.1590.10">
    <property type="entry name" value="glutathione-dependent formaldehyde- activating enzyme (gfa)"/>
    <property type="match status" value="1"/>
</dbReference>
<evidence type="ECO:0000259" key="5">
    <source>
        <dbReference type="PROSITE" id="PS51891"/>
    </source>
</evidence>
<dbReference type="Pfam" id="PF04828">
    <property type="entry name" value="GFA"/>
    <property type="match status" value="1"/>
</dbReference>
<dbReference type="OrthoDB" id="9807246at2"/>
<keyword evidence="4" id="KW-0456">Lyase</keyword>
<dbReference type="PROSITE" id="PS51891">
    <property type="entry name" value="CENP_V_GFA"/>
    <property type="match status" value="1"/>
</dbReference>
<dbReference type="GO" id="GO:0016846">
    <property type="term" value="F:carbon-sulfur lyase activity"/>
    <property type="evidence" value="ECO:0007669"/>
    <property type="project" value="InterPro"/>
</dbReference>
<dbReference type="EMBL" id="VHLH01000014">
    <property type="protein sequence ID" value="TPW28730.1"/>
    <property type="molecule type" value="Genomic_DNA"/>
</dbReference>
<reference evidence="6 7" key="1">
    <citation type="submission" date="2019-06" db="EMBL/GenBank/DDBJ databases">
        <authorList>
            <person name="Li M."/>
        </authorList>
    </citation>
    <scope>NUCLEOTIDE SEQUENCE [LARGE SCALE GENOMIC DNA]</scope>
    <source>
        <strain evidence="6 7">BGMRC6574</strain>
    </source>
</reference>
<evidence type="ECO:0000313" key="7">
    <source>
        <dbReference type="Proteomes" id="UP000320314"/>
    </source>
</evidence>
<comment type="similarity">
    <text evidence="1">Belongs to the Gfa family.</text>
</comment>
<organism evidence="6 7">
    <name type="scientific">Pararhizobium mangrovi</name>
    <dbReference type="NCBI Taxonomy" id="2590452"/>
    <lineage>
        <taxon>Bacteria</taxon>
        <taxon>Pseudomonadati</taxon>
        <taxon>Pseudomonadota</taxon>
        <taxon>Alphaproteobacteria</taxon>
        <taxon>Hyphomicrobiales</taxon>
        <taxon>Rhizobiaceae</taxon>
        <taxon>Rhizobium/Agrobacterium group</taxon>
        <taxon>Pararhizobium</taxon>
    </lineage>
</organism>
<protein>
    <submittedName>
        <fullName evidence="6">GFA family protein</fullName>
    </submittedName>
</protein>
<dbReference type="Proteomes" id="UP000320314">
    <property type="component" value="Unassembled WGS sequence"/>
</dbReference>
<evidence type="ECO:0000313" key="6">
    <source>
        <dbReference type="EMBL" id="TPW28730.1"/>
    </source>
</evidence>
<dbReference type="PANTHER" id="PTHR33337">
    <property type="entry name" value="GFA DOMAIN-CONTAINING PROTEIN"/>
    <property type="match status" value="1"/>
</dbReference>
<evidence type="ECO:0000256" key="4">
    <source>
        <dbReference type="ARBA" id="ARBA00023239"/>
    </source>
</evidence>
<dbReference type="PANTHER" id="PTHR33337:SF40">
    <property type="entry name" value="CENP-V_GFA DOMAIN-CONTAINING PROTEIN-RELATED"/>
    <property type="match status" value="1"/>
</dbReference>
<keyword evidence="7" id="KW-1185">Reference proteome</keyword>
<dbReference type="InterPro" id="IPR011057">
    <property type="entry name" value="Mss4-like_sf"/>
</dbReference>
<feature type="domain" description="CENP-V/GFA" evidence="5">
    <location>
        <begin position="5"/>
        <end position="111"/>
    </location>
</feature>